<accession>A0ACC0CHD5</accession>
<evidence type="ECO:0000313" key="1">
    <source>
        <dbReference type="EMBL" id="KAI5684381.1"/>
    </source>
</evidence>
<sequence length="111" mass="12645">MGGDMNVRRSSSYFSGCMSPSCVPVHEEYSRIGSSGAHGGGDSKTIRSRRRLKKIIKKLMNESKSIYGGSRPLTFQYDAVSYSQNFDEGCHKSDEQYPRVIFPDFRWHLQK</sequence>
<reference evidence="2" key="1">
    <citation type="journal article" date="2023" name="Nat. Plants">
        <title>Single-cell RNA sequencing provides a high-resolution roadmap for understanding the multicellular compartmentation of specialized metabolism.</title>
        <authorList>
            <person name="Sun S."/>
            <person name="Shen X."/>
            <person name="Li Y."/>
            <person name="Li Y."/>
            <person name="Wang S."/>
            <person name="Li R."/>
            <person name="Zhang H."/>
            <person name="Shen G."/>
            <person name="Guo B."/>
            <person name="Wei J."/>
            <person name="Xu J."/>
            <person name="St-Pierre B."/>
            <person name="Chen S."/>
            <person name="Sun C."/>
        </authorList>
    </citation>
    <scope>NUCLEOTIDE SEQUENCE [LARGE SCALE GENOMIC DNA]</scope>
</reference>
<dbReference type="Proteomes" id="UP001060085">
    <property type="component" value="Linkage Group LG01"/>
</dbReference>
<comment type="caution">
    <text evidence="1">The sequence shown here is derived from an EMBL/GenBank/DDBJ whole genome shotgun (WGS) entry which is preliminary data.</text>
</comment>
<keyword evidence="2" id="KW-1185">Reference proteome</keyword>
<name>A0ACC0CHD5_CATRO</name>
<protein>
    <submittedName>
        <fullName evidence="1">Uncharacterized protein</fullName>
    </submittedName>
</protein>
<organism evidence="1 2">
    <name type="scientific">Catharanthus roseus</name>
    <name type="common">Madagascar periwinkle</name>
    <name type="synonym">Vinca rosea</name>
    <dbReference type="NCBI Taxonomy" id="4058"/>
    <lineage>
        <taxon>Eukaryota</taxon>
        <taxon>Viridiplantae</taxon>
        <taxon>Streptophyta</taxon>
        <taxon>Embryophyta</taxon>
        <taxon>Tracheophyta</taxon>
        <taxon>Spermatophyta</taxon>
        <taxon>Magnoliopsida</taxon>
        <taxon>eudicotyledons</taxon>
        <taxon>Gunneridae</taxon>
        <taxon>Pentapetalae</taxon>
        <taxon>asterids</taxon>
        <taxon>lamiids</taxon>
        <taxon>Gentianales</taxon>
        <taxon>Apocynaceae</taxon>
        <taxon>Rauvolfioideae</taxon>
        <taxon>Vinceae</taxon>
        <taxon>Catharanthinae</taxon>
        <taxon>Catharanthus</taxon>
    </lineage>
</organism>
<evidence type="ECO:0000313" key="2">
    <source>
        <dbReference type="Proteomes" id="UP001060085"/>
    </source>
</evidence>
<gene>
    <name evidence="1" type="ORF">M9H77_05609</name>
</gene>
<dbReference type="EMBL" id="CM044701">
    <property type="protein sequence ID" value="KAI5684381.1"/>
    <property type="molecule type" value="Genomic_DNA"/>
</dbReference>
<proteinExistence type="predicted"/>